<protein>
    <submittedName>
        <fullName evidence="1">Uncharacterized protein</fullName>
    </submittedName>
</protein>
<evidence type="ECO:0000313" key="1">
    <source>
        <dbReference type="EMBL" id="MBX58694.1"/>
    </source>
</evidence>
<reference evidence="1" key="1">
    <citation type="submission" date="2018-02" db="EMBL/GenBank/DDBJ databases">
        <title>Rhizophora mucronata_Transcriptome.</title>
        <authorList>
            <person name="Meera S.P."/>
            <person name="Sreeshan A."/>
            <person name="Augustine A."/>
        </authorList>
    </citation>
    <scope>NUCLEOTIDE SEQUENCE</scope>
    <source>
        <tissue evidence="1">Leaf</tissue>
    </source>
</reference>
<organism evidence="1">
    <name type="scientific">Rhizophora mucronata</name>
    <name type="common">Asiatic mangrove</name>
    <dbReference type="NCBI Taxonomy" id="61149"/>
    <lineage>
        <taxon>Eukaryota</taxon>
        <taxon>Viridiplantae</taxon>
        <taxon>Streptophyta</taxon>
        <taxon>Embryophyta</taxon>
        <taxon>Tracheophyta</taxon>
        <taxon>Spermatophyta</taxon>
        <taxon>Magnoliopsida</taxon>
        <taxon>eudicotyledons</taxon>
        <taxon>Gunneridae</taxon>
        <taxon>Pentapetalae</taxon>
        <taxon>rosids</taxon>
        <taxon>fabids</taxon>
        <taxon>Malpighiales</taxon>
        <taxon>Rhizophoraceae</taxon>
        <taxon>Rhizophora</taxon>
    </lineage>
</organism>
<proteinExistence type="predicted"/>
<dbReference type="EMBL" id="GGEC01078210">
    <property type="protein sequence ID" value="MBX58694.1"/>
    <property type="molecule type" value="Transcribed_RNA"/>
</dbReference>
<dbReference type="AlphaFoldDB" id="A0A2P2PVD3"/>
<accession>A0A2P2PVD3</accession>
<sequence>MFCFSRLLYQRMVKLIIYTNRVITHKIHNFQTLNQLNWK</sequence>
<name>A0A2P2PVD3_RHIMU</name>